<dbReference type="PANTHER" id="PTHR44169:SF6">
    <property type="entry name" value="NADPH-DEPENDENT 1-ACYLDIHYDROXYACETONE PHOSPHATE REDUCTASE"/>
    <property type="match status" value="1"/>
</dbReference>
<dbReference type="Gene3D" id="3.40.50.720">
    <property type="entry name" value="NAD(P)-binding Rossmann-like Domain"/>
    <property type="match status" value="1"/>
</dbReference>
<dbReference type="GO" id="GO:0016491">
    <property type="term" value="F:oxidoreductase activity"/>
    <property type="evidence" value="ECO:0007669"/>
    <property type="project" value="UniProtKB-KW"/>
</dbReference>
<dbReference type="PRINTS" id="PR00080">
    <property type="entry name" value="SDRFAMILY"/>
</dbReference>
<dbReference type="OrthoDB" id="10157at2157"/>
<dbReference type="EMBL" id="RRCH01000031">
    <property type="protein sequence ID" value="RRJ28916.1"/>
    <property type="molecule type" value="Genomic_DNA"/>
</dbReference>
<evidence type="ECO:0000313" key="4">
    <source>
        <dbReference type="EMBL" id="RRJ28916.1"/>
    </source>
</evidence>
<proteinExistence type="inferred from homology"/>
<evidence type="ECO:0000256" key="1">
    <source>
        <dbReference type="ARBA" id="ARBA00006484"/>
    </source>
</evidence>
<gene>
    <name evidence="4" type="ORF">EIK79_14475</name>
</gene>
<sequence>MDKTVLITGCSSGVGHATATAFLNEEWTVYATARNTDDIESLADAGCETAALDVTDEDSITAVVDRILDEQDRIDCLVNNAGYGQFGPVEDVPTELLDDQFNVNVYGPHRLVRAVLPSMREHGTGTIVNVSSVVGRVSVPGMGVYSASKHALEALSDALRVEVEDDGVDVSLVQAGPVSTEFADRADSELSKLDQSDGYDAVYTFYEDTEVFGGQSPIAVPPETVAETILEAGVSPNPDARYPAGSFGTLALKTRFLPDGVRDWAYRQLLRLL</sequence>
<dbReference type="SUPFAM" id="SSF51735">
    <property type="entry name" value="NAD(P)-binding Rossmann-fold domains"/>
    <property type="match status" value="1"/>
</dbReference>
<dbReference type="PROSITE" id="PS00061">
    <property type="entry name" value="ADH_SHORT"/>
    <property type="match status" value="1"/>
</dbReference>
<dbReference type="RefSeq" id="WP_124955918.1">
    <property type="nucleotide sequence ID" value="NZ_RRCH01000031.1"/>
</dbReference>
<dbReference type="InterPro" id="IPR036291">
    <property type="entry name" value="NAD(P)-bd_dom_sf"/>
</dbReference>
<comment type="similarity">
    <text evidence="1 3">Belongs to the short-chain dehydrogenases/reductases (SDR) family.</text>
</comment>
<keyword evidence="2" id="KW-0560">Oxidoreductase</keyword>
<accession>A0A3P3R633</accession>
<organism evidence="4 5">
    <name type="scientific">Halocatena pleomorpha</name>
    <dbReference type="NCBI Taxonomy" id="1785090"/>
    <lineage>
        <taxon>Archaea</taxon>
        <taxon>Methanobacteriati</taxon>
        <taxon>Methanobacteriota</taxon>
        <taxon>Stenosarchaea group</taxon>
        <taxon>Halobacteria</taxon>
        <taxon>Halobacteriales</taxon>
        <taxon>Natronomonadaceae</taxon>
        <taxon>Halocatena</taxon>
    </lineage>
</organism>
<dbReference type="Proteomes" id="UP000282322">
    <property type="component" value="Unassembled WGS sequence"/>
</dbReference>
<comment type="caution">
    <text evidence="4">The sequence shown here is derived from an EMBL/GenBank/DDBJ whole genome shotgun (WGS) entry which is preliminary data.</text>
</comment>
<dbReference type="CDD" id="cd05374">
    <property type="entry name" value="17beta-HSD-like_SDR_c"/>
    <property type="match status" value="1"/>
</dbReference>
<evidence type="ECO:0000256" key="3">
    <source>
        <dbReference type="RuleBase" id="RU000363"/>
    </source>
</evidence>
<dbReference type="Pfam" id="PF00106">
    <property type="entry name" value="adh_short"/>
    <property type="match status" value="1"/>
</dbReference>
<evidence type="ECO:0000256" key="2">
    <source>
        <dbReference type="ARBA" id="ARBA00023002"/>
    </source>
</evidence>
<dbReference type="AlphaFoldDB" id="A0A3P3R633"/>
<dbReference type="InterPro" id="IPR002347">
    <property type="entry name" value="SDR_fam"/>
</dbReference>
<evidence type="ECO:0000313" key="5">
    <source>
        <dbReference type="Proteomes" id="UP000282322"/>
    </source>
</evidence>
<dbReference type="PRINTS" id="PR00081">
    <property type="entry name" value="GDHRDH"/>
</dbReference>
<protein>
    <submittedName>
        <fullName evidence="4">SDR family oxidoreductase</fullName>
    </submittedName>
</protein>
<name>A0A3P3R633_9EURY</name>
<reference evidence="4 5" key="1">
    <citation type="submission" date="2018-11" db="EMBL/GenBank/DDBJ databases">
        <title>Taxonoimc description of Halomarina strain SPP-AMP-1.</title>
        <authorList>
            <person name="Pal Y."/>
            <person name="Srinivasana K."/>
            <person name="Verma A."/>
            <person name="Kumar P."/>
        </authorList>
    </citation>
    <scope>NUCLEOTIDE SEQUENCE [LARGE SCALE GENOMIC DNA]</scope>
    <source>
        <strain evidence="4 5">SPP-AMP-1</strain>
    </source>
</reference>
<dbReference type="InterPro" id="IPR020904">
    <property type="entry name" value="Sc_DH/Rdtase_CS"/>
</dbReference>
<keyword evidence="5" id="KW-1185">Reference proteome</keyword>
<dbReference type="PANTHER" id="PTHR44169">
    <property type="entry name" value="NADPH-DEPENDENT 1-ACYLDIHYDROXYACETONE PHOSPHATE REDUCTASE"/>
    <property type="match status" value="1"/>
</dbReference>